<evidence type="ECO:0000256" key="14">
    <source>
        <dbReference type="ARBA" id="ARBA00022843"/>
    </source>
</evidence>
<dbReference type="InterPro" id="IPR047536">
    <property type="entry name" value="Rcat_RBR_parkin"/>
</dbReference>
<dbReference type="KEGG" id="aplc:110978897"/>
<organism evidence="24 25">
    <name type="scientific">Acanthaster planci</name>
    <name type="common">Crown-of-thorns starfish</name>
    <dbReference type="NCBI Taxonomy" id="133434"/>
    <lineage>
        <taxon>Eukaryota</taxon>
        <taxon>Metazoa</taxon>
        <taxon>Echinodermata</taxon>
        <taxon>Eleutherozoa</taxon>
        <taxon>Asterozoa</taxon>
        <taxon>Asteroidea</taxon>
        <taxon>Valvatacea</taxon>
        <taxon>Valvatida</taxon>
        <taxon>Acanthasteridae</taxon>
        <taxon>Acanthaster</taxon>
    </lineage>
</organism>
<dbReference type="FunFam" id="1.20.120.1750:FF:000009">
    <property type="entry name" value="E3 ubiquitin-protein ligase parkin"/>
    <property type="match status" value="1"/>
</dbReference>
<dbReference type="FunFam" id="2.20.25.20:FF:000008">
    <property type="entry name" value="E3 ubiquitin-protein ligase parkin"/>
    <property type="match status" value="1"/>
</dbReference>
<evidence type="ECO:0000256" key="1">
    <source>
        <dbReference type="ARBA" id="ARBA00001798"/>
    </source>
</evidence>
<evidence type="ECO:0000256" key="2">
    <source>
        <dbReference type="ARBA" id="ARBA00004173"/>
    </source>
</evidence>
<evidence type="ECO:0000256" key="12">
    <source>
        <dbReference type="ARBA" id="ARBA00022786"/>
    </source>
</evidence>
<dbReference type="Gene3D" id="3.10.20.90">
    <property type="entry name" value="Phosphatidylinositol 3-kinase Catalytic Subunit, Chain A, domain 1"/>
    <property type="match status" value="1"/>
</dbReference>
<dbReference type="GO" id="GO:0009896">
    <property type="term" value="P:positive regulation of catabolic process"/>
    <property type="evidence" value="ECO:0007669"/>
    <property type="project" value="UniProtKB-ARBA"/>
</dbReference>
<gene>
    <name evidence="25" type="primary">LOC110978897</name>
</gene>
<keyword evidence="7" id="KW-0597">Phosphoprotein</keyword>
<dbReference type="InterPro" id="IPR003977">
    <property type="entry name" value="Parkin"/>
</dbReference>
<dbReference type="Proteomes" id="UP000694845">
    <property type="component" value="Unplaced"/>
</dbReference>
<evidence type="ECO:0000256" key="19">
    <source>
        <dbReference type="PIRNR" id="PIRNR037880"/>
    </source>
</evidence>
<comment type="catalytic activity">
    <reaction evidence="1 19">
        <text>[E2 ubiquitin-conjugating enzyme]-S-ubiquitinyl-L-cysteine + [acceptor protein]-L-lysine = [E2 ubiquitin-conjugating enzyme]-L-cysteine + [acceptor protein]-N(6)-ubiquitinyl-L-lysine.</text>
        <dbReference type="EC" id="2.3.2.31"/>
    </reaction>
</comment>
<dbReference type="InterPro" id="IPR041170">
    <property type="entry name" value="Znf-RING_14"/>
</dbReference>
<evidence type="ECO:0000256" key="15">
    <source>
        <dbReference type="ARBA" id="ARBA00023006"/>
    </source>
</evidence>
<dbReference type="Gene3D" id="1.20.120.1750">
    <property type="match status" value="1"/>
</dbReference>
<dbReference type="Pfam" id="PF22605">
    <property type="entry name" value="IBR_2"/>
    <property type="match status" value="1"/>
</dbReference>
<sequence>MFEIVVKFGGYSRTVAVEPAWTVGRLKSEIARYHSDEDLKPSDIAVIFCGKQLDDGLKLQDCQLQEYSTLFAARKQSSRRRDNDALSQLKAEAPPEGGQEGYSSLDAHIADLEPQGDQELMKNEAARRLKPQLYVYCKSPCRSVQPGKLRVCCRTCKGGTFVVQQDPSCWDDVLTPVKISGACQSDGCPGTIAEFYFKCGTHPTSDNHRSVALYLIKCNTRDVVCFICEDIRNPVLVFPCASRHTVCLDCFTSYCQVKLDERGFTADEELGYTLPCPGGCPDSFIKETHHFRVLGVEQYGRYQRFGAEECLLQDGGILCPSPGCGAGLVPDPGSRRIECVQQAGHGCGFVFCRECRNAYHHGDCVMMEAGPVMDGGGATFTVRSQKGAEAQWELNQSRETIQKTTKPCPKCKAPVEKNGGCMHMVCTVQQCKFEWCWVCSIKWNPQCMADHWFDVN</sequence>
<dbReference type="CDD" id="cd20340">
    <property type="entry name" value="BRcat_RBR_parkin"/>
    <property type="match status" value="1"/>
</dbReference>
<reference evidence="25" key="1">
    <citation type="submission" date="2025-08" db="UniProtKB">
        <authorList>
            <consortium name="RefSeq"/>
        </authorList>
    </citation>
    <scope>IDENTIFICATION</scope>
</reference>
<name>A0A8B7Y9K8_ACAPL</name>
<dbReference type="InterPro" id="IPR041565">
    <property type="entry name" value="Parkin_Znf-RING"/>
</dbReference>
<evidence type="ECO:0000256" key="17">
    <source>
        <dbReference type="ARBA" id="ARBA00029442"/>
    </source>
</evidence>
<keyword evidence="12 19" id="KW-0833">Ubl conjugation pathway</keyword>
<dbReference type="SUPFAM" id="SSF54236">
    <property type="entry name" value="Ubiquitin-like"/>
    <property type="match status" value="1"/>
</dbReference>
<dbReference type="RefSeq" id="XP_022089923.1">
    <property type="nucleotide sequence ID" value="XM_022234231.1"/>
</dbReference>
<dbReference type="CDD" id="cd20357">
    <property type="entry name" value="Rcat_RBR_parkin"/>
    <property type="match status" value="1"/>
</dbReference>
<dbReference type="PANTHER" id="PTHR11685">
    <property type="entry name" value="RBR FAMILY RING FINGER AND IBR DOMAIN-CONTAINING"/>
    <property type="match status" value="1"/>
</dbReference>
<evidence type="ECO:0000256" key="8">
    <source>
        <dbReference type="ARBA" id="ARBA00022679"/>
    </source>
</evidence>
<evidence type="ECO:0000256" key="11">
    <source>
        <dbReference type="ARBA" id="ARBA00022771"/>
    </source>
</evidence>
<dbReference type="GO" id="GO:0000423">
    <property type="term" value="P:mitophagy"/>
    <property type="evidence" value="ECO:0007669"/>
    <property type="project" value="UniProtKB-ARBA"/>
</dbReference>
<evidence type="ECO:0000256" key="7">
    <source>
        <dbReference type="ARBA" id="ARBA00022553"/>
    </source>
</evidence>
<dbReference type="SMART" id="SM00647">
    <property type="entry name" value="IBR"/>
    <property type="match status" value="2"/>
</dbReference>
<evidence type="ECO:0000256" key="21">
    <source>
        <dbReference type="SAM" id="MobiDB-lite"/>
    </source>
</evidence>
<evidence type="ECO:0000256" key="20">
    <source>
        <dbReference type="PIRSR" id="PIRSR037880-1"/>
    </source>
</evidence>
<dbReference type="CDD" id="cd21382">
    <property type="entry name" value="RING0_parkin"/>
    <property type="match status" value="1"/>
</dbReference>
<dbReference type="PIRSF" id="PIRSF037880">
    <property type="entry name" value="Parkin"/>
    <property type="match status" value="1"/>
</dbReference>
<dbReference type="UniPathway" id="UPA00143"/>
<keyword evidence="8" id="KW-0808">Transferase</keyword>
<dbReference type="EC" id="2.3.2.31" evidence="5 19"/>
<dbReference type="SUPFAM" id="SSF57850">
    <property type="entry name" value="RING/U-box"/>
    <property type="match status" value="1"/>
</dbReference>
<dbReference type="CDD" id="cd16627">
    <property type="entry name" value="RING-HC_RBR_parkin"/>
    <property type="match status" value="1"/>
</dbReference>
<dbReference type="OMA" id="CQWDHWF"/>
<evidence type="ECO:0000259" key="22">
    <source>
        <dbReference type="PROSITE" id="PS50053"/>
    </source>
</evidence>
<dbReference type="PRINTS" id="PR01475">
    <property type="entry name" value="PARKIN"/>
</dbReference>
<protein>
    <recommendedName>
        <fullName evidence="18 19">E3 ubiquitin-protein ligase parkin</fullName>
        <ecNumber evidence="5 19">2.3.2.31</ecNumber>
    </recommendedName>
</protein>
<dbReference type="InterPro" id="IPR047534">
    <property type="entry name" value="BRcat_RBR_parkin"/>
</dbReference>
<dbReference type="InterPro" id="IPR031127">
    <property type="entry name" value="E3_UB_ligase_RBR"/>
</dbReference>
<dbReference type="GO" id="GO:0005739">
    <property type="term" value="C:mitochondrion"/>
    <property type="evidence" value="ECO:0007669"/>
    <property type="project" value="UniProtKB-SubCell"/>
</dbReference>
<keyword evidence="10" id="KW-0677">Repeat</keyword>
<keyword evidence="14 19" id="KW-0832">Ubl conjugation</keyword>
<dbReference type="GO" id="GO:0016567">
    <property type="term" value="P:protein ubiquitination"/>
    <property type="evidence" value="ECO:0007669"/>
    <property type="project" value="UniProtKB-UniRule"/>
</dbReference>
<comment type="subcellular location">
    <subcellularLocation>
        <location evidence="3">Cytoplasm</location>
        <location evidence="3">Cytosol</location>
    </subcellularLocation>
    <subcellularLocation>
        <location evidence="2 19">Mitochondrion</location>
    </subcellularLocation>
</comment>
<dbReference type="GO" id="GO:0008270">
    <property type="term" value="F:zinc ion binding"/>
    <property type="evidence" value="ECO:0007669"/>
    <property type="project" value="UniProtKB-KW"/>
</dbReference>
<evidence type="ECO:0000256" key="9">
    <source>
        <dbReference type="ARBA" id="ARBA00022723"/>
    </source>
</evidence>
<dbReference type="GO" id="GO:1902532">
    <property type="term" value="P:negative regulation of intracellular signal transduction"/>
    <property type="evidence" value="ECO:0007669"/>
    <property type="project" value="UniProtKB-ARBA"/>
</dbReference>
<dbReference type="Gene3D" id="2.20.25.20">
    <property type="match status" value="1"/>
</dbReference>
<dbReference type="GO" id="GO:0022603">
    <property type="term" value="P:regulation of anatomical structure morphogenesis"/>
    <property type="evidence" value="ECO:0007669"/>
    <property type="project" value="UniProtKB-ARBA"/>
</dbReference>
<feature type="region of interest" description="Disordered" evidence="21">
    <location>
        <begin position="79"/>
        <end position="101"/>
    </location>
</feature>
<accession>A0A8B7Y9K8</accession>
<dbReference type="InterPro" id="IPR047535">
    <property type="entry name" value="RING-HC_RBR_parkin"/>
</dbReference>
<keyword evidence="11" id="KW-0863">Zinc-finger</keyword>
<feature type="domain" description="RING-type" evidence="23">
    <location>
        <begin position="221"/>
        <end position="455"/>
    </location>
</feature>
<proteinExistence type="inferred from homology"/>
<dbReference type="InterPro" id="IPR044066">
    <property type="entry name" value="TRIAD_supradom"/>
</dbReference>
<dbReference type="PROSITE" id="PS51873">
    <property type="entry name" value="TRIAD"/>
    <property type="match status" value="1"/>
</dbReference>
<dbReference type="InterPro" id="IPR054694">
    <property type="entry name" value="Parkin-like_IBR"/>
</dbReference>
<keyword evidence="16 19" id="KW-0496">Mitochondrion</keyword>
<evidence type="ECO:0000313" key="25">
    <source>
        <dbReference type="RefSeq" id="XP_022089923.1"/>
    </source>
</evidence>
<feature type="domain" description="Ubiquitin-like" evidence="22">
    <location>
        <begin position="2"/>
        <end position="79"/>
    </location>
</feature>
<evidence type="ECO:0000256" key="5">
    <source>
        <dbReference type="ARBA" id="ARBA00012251"/>
    </source>
</evidence>
<keyword evidence="24" id="KW-1185">Reference proteome</keyword>
<dbReference type="GO" id="GO:0006950">
    <property type="term" value="P:response to stress"/>
    <property type="evidence" value="ECO:0007669"/>
    <property type="project" value="UniProtKB-ARBA"/>
</dbReference>
<dbReference type="AlphaFoldDB" id="A0A8B7Y9K8"/>
<comment type="subunit">
    <text evidence="19">Forms an E3 ubiquitin ligase complex.</text>
</comment>
<dbReference type="InterPro" id="IPR000626">
    <property type="entry name" value="Ubiquitin-like_dom"/>
</dbReference>
<dbReference type="Gene3D" id="3.30.40.10">
    <property type="entry name" value="Zinc/RING finger domain, C3HC4 (zinc finger)"/>
    <property type="match status" value="1"/>
</dbReference>
<dbReference type="CTD" id="5071"/>
<evidence type="ECO:0000256" key="3">
    <source>
        <dbReference type="ARBA" id="ARBA00004514"/>
    </source>
</evidence>
<dbReference type="InterPro" id="IPR029071">
    <property type="entry name" value="Ubiquitin-like_domsf"/>
</dbReference>
<comment type="similarity">
    <text evidence="17 19">Belongs to the RBR family. Parkin subfamily.</text>
</comment>
<dbReference type="GO" id="GO:0005829">
    <property type="term" value="C:cytosol"/>
    <property type="evidence" value="ECO:0007669"/>
    <property type="project" value="UniProtKB-SubCell"/>
</dbReference>
<evidence type="ECO:0000313" key="24">
    <source>
        <dbReference type="Proteomes" id="UP000694845"/>
    </source>
</evidence>
<dbReference type="OrthoDB" id="1431934at2759"/>
<evidence type="ECO:0000256" key="10">
    <source>
        <dbReference type="ARBA" id="ARBA00022737"/>
    </source>
</evidence>
<dbReference type="Pfam" id="PF17976">
    <property type="entry name" value="zf-RING_12"/>
    <property type="match status" value="1"/>
</dbReference>
<evidence type="ECO:0000256" key="6">
    <source>
        <dbReference type="ARBA" id="ARBA00022490"/>
    </source>
</evidence>
<keyword evidence="15 19" id="KW-0072">Autophagy</keyword>
<dbReference type="InterPro" id="IPR002867">
    <property type="entry name" value="IBR_dom"/>
</dbReference>
<evidence type="ECO:0000256" key="13">
    <source>
        <dbReference type="ARBA" id="ARBA00022833"/>
    </source>
</evidence>
<keyword evidence="9 19" id="KW-0479">Metal-binding</keyword>
<evidence type="ECO:0000259" key="23">
    <source>
        <dbReference type="PROSITE" id="PS51873"/>
    </source>
</evidence>
<keyword evidence="13 19" id="KW-0862">Zinc</keyword>
<dbReference type="GO" id="GO:0000151">
    <property type="term" value="C:ubiquitin ligase complex"/>
    <property type="evidence" value="ECO:0007669"/>
    <property type="project" value="UniProtKB-UniRule"/>
</dbReference>
<keyword evidence="6" id="KW-0963">Cytoplasm</keyword>
<dbReference type="Pfam" id="PF17978">
    <property type="entry name" value="zf-RING_14"/>
    <property type="match status" value="1"/>
</dbReference>
<evidence type="ECO:0000256" key="4">
    <source>
        <dbReference type="ARBA" id="ARBA00004906"/>
    </source>
</evidence>
<feature type="active site" evidence="20">
    <location>
        <position position="421"/>
    </location>
</feature>
<dbReference type="GO" id="GO:0061630">
    <property type="term" value="F:ubiquitin protein ligase activity"/>
    <property type="evidence" value="ECO:0007669"/>
    <property type="project" value="UniProtKB-EC"/>
</dbReference>
<comment type="pathway">
    <text evidence="4 19">Protein modification; protein ubiquitination.</text>
</comment>
<comment type="function">
    <text evidence="19">Functions within a multiprotein E3 ubiquitin ligase complex, catalyzing the covalent attachment of ubiquitin moieties onto substrate proteins.</text>
</comment>
<dbReference type="InterPro" id="IPR013083">
    <property type="entry name" value="Znf_RING/FYVE/PHD"/>
</dbReference>
<evidence type="ECO:0000256" key="18">
    <source>
        <dbReference type="ARBA" id="ARBA00029536"/>
    </source>
</evidence>
<dbReference type="PROSITE" id="PS50053">
    <property type="entry name" value="UBIQUITIN_2"/>
    <property type="match status" value="1"/>
</dbReference>
<evidence type="ECO:0000256" key="16">
    <source>
        <dbReference type="ARBA" id="ARBA00023128"/>
    </source>
</evidence>
<dbReference type="GeneID" id="110978897"/>
<dbReference type="Pfam" id="PF00240">
    <property type="entry name" value="ubiquitin"/>
    <property type="match status" value="1"/>
</dbReference>